<sequence length="458" mass="51910">MIHLICKRLQHTIPLSSTTLHAYFFSTSSLKPTSDFLNSTDPQSLTVSYLSKSCGLSLESAISASKKVQFETTDQPDSVLNLLKSNGLSKIHIRNMITNRPLILLADPIKTLKPNIDLLGSLGFKGSSFVELLNKEPRVLESDADAVVEFFRAYEFTEKQIYILTMKRPVLYIYNATKIFKPKLEYFKSLGFSGADIAQILSSEPYILERSLQNKIMPSIEVIRRVVGSDENVLKAIKASYRILEYDLEKVFEPNIANLINRGVPESKILKLILIQPKSLLLRGNRFSEVVDEVEKLGFDPKNLLFVLAVRSLAVMSKSLWEQKLGLYCSFGLSKDEIISAFKLQPMCMIASEKKIKKLMGFFVNELKLKPSMISKNPNILLLSLEKRIIPRCSVLQLLMSKDAIKKDVSLLYALTMTEKMFVKRYVSKYMNVIPEVVEALQGKIQFQGFPIELKTNN</sequence>
<keyword evidence="2" id="KW-0806">Transcription termination</keyword>
<keyword evidence="2" id="KW-0804">Transcription</keyword>
<accession>A0A7J7HY31</accession>
<dbReference type="Proteomes" id="UP000593564">
    <property type="component" value="Unassembled WGS sequence"/>
</dbReference>
<comment type="similarity">
    <text evidence="1">Belongs to the mTERF family.</text>
</comment>
<dbReference type="Pfam" id="PF02536">
    <property type="entry name" value="mTERF"/>
    <property type="match status" value="2"/>
</dbReference>
<dbReference type="PANTHER" id="PTHR13068">
    <property type="entry name" value="CGI-12 PROTEIN-RELATED"/>
    <property type="match status" value="1"/>
</dbReference>
<dbReference type="Gene3D" id="1.25.70.10">
    <property type="entry name" value="Transcription termination factor 3, mitochondrial"/>
    <property type="match status" value="2"/>
</dbReference>
<dbReference type="SMART" id="SM00733">
    <property type="entry name" value="Mterf"/>
    <property type="match status" value="7"/>
</dbReference>
<dbReference type="InterPro" id="IPR003690">
    <property type="entry name" value="MTERF"/>
</dbReference>
<comment type="caution">
    <text evidence="4">The sequence shown here is derived from an EMBL/GenBank/DDBJ whole genome shotgun (WGS) entry which is preliminary data.</text>
</comment>
<reference evidence="4 5" key="2">
    <citation type="submission" date="2020-07" db="EMBL/GenBank/DDBJ databases">
        <title>Genome assembly of wild tea tree DASZ reveals pedigree and selection history of tea varieties.</title>
        <authorList>
            <person name="Zhang W."/>
        </authorList>
    </citation>
    <scope>NUCLEOTIDE SEQUENCE [LARGE SCALE GENOMIC DNA]</scope>
    <source>
        <strain evidence="5">cv. G240</strain>
        <tissue evidence="4">Leaf</tissue>
    </source>
</reference>
<keyword evidence="2" id="KW-0805">Transcription regulation</keyword>
<dbReference type="PANTHER" id="PTHR13068:SF120">
    <property type="entry name" value="TRANSCRIPTION TERMINATION FACTOR MTERF2, CHLOROPLASTIC-LIKE ISOFORM X1"/>
    <property type="match status" value="1"/>
</dbReference>
<evidence type="ECO:0000256" key="2">
    <source>
        <dbReference type="ARBA" id="ARBA00022472"/>
    </source>
</evidence>
<dbReference type="GO" id="GO:0003676">
    <property type="term" value="F:nucleic acid binding"/>
    <property type="evidence" value="ECO:0007669"/>
    <property type="project" value="InterPro"/>
</dbReference>
<organism evidence="4 5">
    <name type="scientific">Camellia sinensis</name>
    <name type="common">Tea plant</name>
    <name type="synonym">Thea sinensis</name>
    <dbReference type="NCBI Taxonomy" id="4442"/>
    <lineage>
        <taxon>Eukaryota</taxon>
        <taxon>Viridiplantae</taxon>
        <taxon>Streptophyta</taxon>
        <taxon>Embryophyta</taxon>
        <taxon>Tracheophyta</taxon>
        <taxon>Spermatophyta</taxon>
        <taxon>Magnoliopsida</taxon>
        <taxon>eudicotyledons</taxon>
        <taxon>Gunneridae</taxon>
        <taxon>Pentapetalae</taxon>
        <taxon>asterids</taxon>
        <taxon>Ericales</taxon>
        <taxon>Theaceae</taxon>
        <taxon>Camellia</taxon>
    </lineage>
</organism>
<reference evidence="5" key="1">
    <citation type="journal article" date="2020" name="Nat. Commun.">
        <title>Genome assembly of wild tea tree DASZ reveals pedigree and selection history of tea varieties.</title>
        <authorList>
            <person name="Zhang W."/>
            <person name="Zhang Y."/>
            <person name="Qiu H."/>
            <person name="Guo Y."/>
            <person name="Wan H."/>
            <person name="Zhang X."/>
            <person name="Scossa F."/>
            <person name="Alseekh S."/>
            <person name="Zhang Q."/>
            <person name="Wang P."/>
            <person name="Xu L."/>
            <person name="Schmidt M.H."/>
            <person name="Jia X."/>
            <person name="Li D."/>
            <person name="Zhu A."/>
            <person name="Guo F."/>
            <person name="Chen W."/>
            <person name="Ni D."/>
            <person name="Usadel B."/>
            <person name="Fernie A.R."/>
            <person name="Wen W."/>
        </authorList>
    </citation>
    <scope>NUCLEOTIDE SEQUENCE [LARGE SCALE GENOMIC DNA]</scope>
    <source>
        <strain evidence="5">cv. G240</strain>
    </source>
</reference>
<dbReference type="AlphaFoldDB" id="A0A7J7HY31"/>
<protein>
    <submittedName>
        <fullName evidence="4">Uncharacterized protein</fullName>
    </submittedName>
</protein>
<evidence type="ECO:0000313" key="5">
    <source>
        <dbReference type="Proteomes" id="UP000593564"/>
    </source>
</evidence>
<dbReference type="EMBL" id="JACBKZ010000002">
    <property type="protein sequence ID" value="KAF5957327.1"/>
    <property type="molecule type" value="Genomic_DNA"/>
</dbReference>
<evidence type="ECO:0000256" key="1">
    <source>
        <dbReference type="ARBA" id="ARBA00007692"/>
    </source>
</evidence>
<evidence type="ECO:0000313" key="4">
    <source>
        <dbReference type="EMBL" id="KAF5957327.1"/>
    </source>
</evidence>
<evidence type="ECO:0000256" key="3">
    <source>
        <dbReference type="ARBA" id="ARBA00022946"/>
    </source>
</evidence>
<name>A0A7J7HY31_CAMSI</name>
<keyword evidence="3" id="KW-0809">Transit peptide</keyword>
<keyword evidence="5" id="KW-1185">Reference proteome</keyword>
<dbReference type="InterPro" id="IPR038538">
    <property type="entry name" value="MTERF_sf"/>
</dbReference>
<proteinExistence type="inferred from homology"/>
<dbReference type="FunFam" id="1.25.70.10:FF:000001">
    <property type="entry name" value="Mitochondrial transcription termination factor-like"/>
    <property type="match status" value="1"/>
</dbReference>
<gene>
    <name evidence="4" type="ORF">HYC85_004552</name>
</gene>
<dbReference type="GO" id="GO:0006353">
    <property type="term" value="P:DNA-templated transcription termination"/>
    <property type="evidence" value="ECO:0007669"/>
    <property type="project" value="UniProtKB-KW"/>
</dbReference>